<dbReference type="InterPro" id="IPR020625">
    <property type="entry name" value="Schiff_base-form_aldolases_AS"/>
</dbReference>
<dbReference type="RefSeq" id="WP_095278518.1">
    <property type="nucleotide sequence ID" value="NZ_CP047655.1"/>
</dbReference>
<name>A0A269PBM5_9CORY</name>
<dbReference type="GO" id="GO:0008747">
    <property type="term" value="F:N-acetylneuraminate lyase activity"/>
    <property type="evidence" value="ECO:0007669"/>
    <property type="project" value="TreeGrafter"/>
</dbReference>
<dbReference type="PANTHER" id="PTHR42849:SF1">
    <property type="entry name" value="N-ACETYLNEURAMINATE LYASE"/>
    <property type="match status" value="1"/>
</dbReference>
<dbReference type="AlphaFoldDB" id="A0A269PBM5"/>
<feature type="binding site" evidence="5">
    <location>
        <position position="209"/>
    </location>
    <ligand>
        <name>pyruvate</name>
        <dbReference type="ChEBI" id="CHEBI:15361"/>
    </ligand>
</feature>
<gene>
    <name evidence="6" type="ORF">CIG21_09455</name>
</gene>
<evidence type="ECO:0000313" key="7">
    <source>
        <dbReference type="Proteomes" id="UP000215771"/>
    </source>
</evidence>
<dbReference type="PIRSF" id="PIRSF001365">
    <property type="entry name" value="DHDPS"/>
    <property type="match status" value="1"/>
</dbReference>
<dbReference type="Gene3D" id="3.20.20.70">
    <property type="entry name" value="Aldolase class I"/>
    <property type="match status" value="1"/>
</dbReference>
<evidence type="ECO:0000256" key="4">
    <source>
        <dbReference type="PIRSR" id="PIRSR001365-1"/>
    </source>
</evidence>
<feature type="active site" description="Schiff-base intermediate with substrate" evidence="4">
    <location>
        <position position="167"/>
    </location>
</feature>
<evidence type="ECO:0000256" key="3">
    <source>
        <dbReference type="PIRNR" id="PIRNR001365"/>
    </source>
</evidence>
<dbReference type="SMART" id="SM01130">
    <property type="entry name" value="DHDPS"/>
    <property type="match status" value="1"/>
</dbReference>
<feature type="active site" description="Proton donor/acceptor" evidence="4">
    <location>
        <position position="139"/>
    </location>
</feature>
<dbReference type="CDD" id="cd00408">
    <property type="entry name" value="DHDPS-like"/>
    <property type="match status" value="1"/>
</dbReference>
<evidence type="ECO:0000313" key="6">
    <source>
        <dbReference type="EMBL" id="PAJ69072.1"/>
    </source>
</evidence>
<evidence type="ECO:0000256" key="5">
    <source>
        <dbReference type="PIRSR" id="PIRSR001365-2"/>
    </source>
</evidence>
<dbReference type="PROSITE" id="PS00665">
    <property type="entry name" value="DHDPS_1"/>
    <property type="match status" value="1"/>
</dbReference>
<organism evidence="6 7">
    <name type="scientific">Corynebacterium hadale</name>
    <dbReference type="NCBI Taxonomy" id="2026255"/>
    <lineage>
        <taxon>Bacteria</taxon>
        <taxon>Bacillati</taxon>
        <taxon>Actinomycetota</taxon>
        <taxon>Actinomycetes</taxon>
        <taxon>Mycobacteriales</taxon>
        <taxon>Corynebacteriaceae</taxon>
        <taxon>Corynebacterium</taxon>
    </lineage>
</organism>
<accession>A0A269PBM5</accession>
<dbReference type="PRINTS" id="PR00146">
    <property type="entry name" value="DHPICSNTHASE"/>
</dbReference>
<dbReference type="EMBL" id="NQMQ01000019">
    <property type="protein sequence ID" value="PAJ69072.1"/>
    <property type="molecule type" value="Genomic_DNA"/>
</dbReference>
<keyword evidence="2" id="KW-0704">Schiff base</keyword>
<dbReference type="InterPro" id="IPR013785">
    <property type="entry name" value="Aldolase_TIM"/>
</dbReference>
<keyword evidence="1 3" id="KW-0456">Lyase</keyword>
<evidence type="ECO:0000256" key="2">
    <source>
        <dbReference type="ARBA" id="ARBA00023270"/>
    </source>
</evidence>
<dbReference type="PROSITE" id="PS00666">
    <property type="entry name" value="DHDPS_2"/>
    <property type="match status" value="1"/>
</dbReference>
<dbReference type="Proteomes" id="UP000215771">
    <property type="component" value="Unassembled WGS sequence"/>
</dbReference>
<comment type="similarity">
    <text evidence="3">Belongs to the DapA family.</text>
</comment>
<comment type="caution">
    <text evidence="6">The sequence shown here is derived from an EMBL/GenBank/DDBJ whole genome shotgun (WGS) entry which is preliminary data.</text>
</comment>
<reference evidence="6 7" key="1">
    <citation type="submission" date="2017-08" db="EMBL/GenBank/DDBJ databases">
        <authorList>
            <person name="de Groot N.N."/>
        </authorList>
    </citation>
    <scope>NUCLEOTIDE SEQUENCE [LARGE SCALE GENOMIC DNA]</scope>
    <source>
        <strain evidence="6 7">NBT06-6</strain>
    </source>
</reference>
<dbReference type="SUPFAM" id="SSF51569">
    <property type="entry name" value="Aldolase"/>
    <property type="match status" value="1"/>
</dbReference>
<protein>
    <recommendedName>
        <fullName evidence="8">Dihydrodipicolinate synthase family protein</fullName>
    </recommendedName>
</protein>
<dbReference type="GO" id="GO:0005829">
    <property type="term" value="C:cytosol"/>
    <property type="evidence" value="ECO:0007669"/>
    <property type="project" value="TreeGrafter"/>
</dbReference>
<dbReference type="GO" id="GO:0019262">
    <property type="term" value="P:N-acetylneuraminate catabolic process"/>
    <property type="evidence" value="ECO:0007669"/>
    <property type="project" value="TreeGrafter"/>
</dbReference>
<evidence type="ECO:0000256" key="1">
    <source>
        <dbReference type="ARBA" id="ARBA00023239"/>
    </source>
</evidence>
<feature type="binding site" evidence="5">
    <location>
        <position position="50"/>
    </location>
    <ligand>
        <name>pyruvate</name>
        <dbReference type="ChEBI" id="CHEBI:15361"/>
    </ligand>
</feature>
<proteinExistence type="inferred from homology"/>
<dbReference type="PANTHER" id="PTHR42849">
    <property type="entry name" value="N-ACETYLNEURAMINATE LYASE"/>
    <property type="match status" value="1"/>
</dbReference>
<sequence>MGNINYEGVIAAAATPLSGDGERLNLSLVDSLVDLCATNGISGIIPGGTTGEFPAMSLEERFEVNSAYAEAARSHGIDCIAGVGSNSTREAVALAREACSAGADGLLVSAPFYNVATFDELVRHFNTISEAVDLPMMYYNLPEVSGLSLSADQLVELARQTRVESVKYTEGDLVKLDTLIQYHSEEVVPLCGFDGLNFAAISLGAPGSVWGMAAFLPEVAMKFYSLLTAELDIAKARELWKLILPICDALESGNYAAGIKAGLEFRGFDVGPVRGPAKEIEGEAKQSLFELSSRALEFVGN</sequence>
<dbReference type="Pfam" id="PF00701">
    <property type="entry name" value="DHDPS"/>
    <property type="match status" value="1"/>
</dbReference>
<evidence type="ECO:0008006" key="8">
    <source>
        <dbReference type="Google" id="ProtNLM"/>
    </source>
</evidence>
<dbReference type="InterPro" id="IPR002220">
    <property type="entry name" value="DapA-like"/>
</dbReference>
<dbReference type="InterPro" id="IPR020624">
    <property type="entry name" value="Schiff_base-form_aldolases_CS"/>
</dbReference>